<sequence length="263" mass="27493">MTQVRTRFLTGVTAAFLAVTLAVAGTAKPVKAAVPYVQIAIAVASALFSGGGGDLDRAKREIIDAINAARQEIIGQIDTIASAEVRACTDAATTKVLQIDALDPFSLALFANDAVNCATLSSAYFDAVQTPAAADTIGKLIGTIYSIAMVGFTKVGLSPVDLLDRLIRSYEAVVVKMTPTNCTKINANADQPRTIEQFWSCTAYNGDRGFSDSVLCGVSSAGVRCVPHPPIRAQAEDAAARNTSRAVAQQALPTLRSLRASLG</sequence>
<proteinExistence type="predicted"/>
<dbReference type="AlphaFoldDB" id="A0A8J3ZM43"/>
<comment type="caution">
    <text evidence="1">The sequence shown here is derived from an EMBL/GenBank/DDBJ whole genome shotgun (WGS) entry which is preliminary data.</text>
</comment>
<accession>A0A8J3ZM43</accession>
<dbReference type="RefSeq" id="WP_204011474.1">
    <property type="nucleotide sequence ID" value="NZ_BOPG01000104.1"/>
</dbReference>
<organism evidence="1 2">
    <name type="scientific">Virgisporangium aurantiacum</name>
    <dbReference type="NCBI Taxonomy" id="175570"/>
    <lineage>
        <taxon>Bacteria</taxon>
        <taxon>Bacillati</taxon>
        <taxon>Actinomycetota</taxon>
        <taxon>Actinomycetes</taxon>
        <taxon>Micromonosporales</taxon>
        <taxon>Micromonosporaceae</taxon>
        <taxon>Virgisporangium</taxon>
    </lineage>
</organism>
<protein>
    <submittedName>
        <fullName evidence="1">Uncharacterized protein</fullName>
    </submittedName>
</protein>
<dbReference type="Proteomes" id="UP000612585">
    <property type="component" value="Unassembled WGS sequence"/>
</dbReference>
<evidence type="ECO:0000313" key="1">
    <source>
        <dbReference type="EMBL" id="GIJ63920.1"/>
    </source>
</evidence>
<gene>
    <name evidence="1" type="ORF">Vau01_114360</name>
</gene>
<keyword evidence="2" id="KW-1185">Reference proteome</keyword>
<evidence type="ECO:0000313" key="2">
    <source>
        <dbReference type="Proteomes" id="UP000612585"/>
    </source>
</evidence>
<name>A0A8J3ZM43_9ACTN</name>
<dbReference type="EMBL" id="BOPG01000104">
    <property type="protein sequence ID" value="GIJ63920.1"/>
    <property type="molecule type" value="Genomic_DNA"/>
</dbReference>
<reference evidence="1" key="1">
    <citation type="submission" date="2021-01" db="EMBL/GenBank/DDBJ databases">
        <title>Whole genome shotgun sequence of Virgisporangium aurantiacum NBRC 16421.</title>
        <authorList>
            <person name="Komaki H."/>
            <person name="Tamura T."/>
        </authorList>
    </citation>
    <scope>NUCLEOTIDE SEQUENCE</scope>
    <source>
        <strain evidence="1">NBRC 16421</strain>
    </source>
</reference>